<evidence type="ECO:0008006" key="3">
    <source>
        <dbReference type="Google" id="ProtNLM"/>
    </source>
</evidence>
<evidence type="ECO:0000313" key="2">
    <source>
        <dbReference type="Proteomes" id="UP001316803"/>
    </source>
</evidence>
<name>A0AAN8EQL1_9EURO</name>
<comment type="caution">
    <text evidence="1">The sequence shown here is derived from an EMBL/GenBank/DDBJ whole genome shotgun (WGS) entry which is preliminary data.</text>
</comment>
<sequence length="110" mass="12647">MATINSLPFEVIIMLMQQFEAQDCENVDPAIFMVAQVCKAWRDGAFEVLFKTTIPQGLNGVQYELLNQACIMLRMECNKARAEAVRRLETQKNIRGRWQRAVKPAIKDNE</sequence>
<gene>
    <name evidence="1" type="ORF">OHC33_008984</name>
</gene>
<dbReference type="Proteomes" id="UP001316803">
    <property type="component" value="Unassembled WGS sequence"/>
</dbReference>
<reference evidence="1 2" key="1">
    <citation type="submission" date="2022-12" db="EMBL/GenBank/DDBJ databases">
        <title>Genomic features and morphological characterization of a novel Knufia sp. strain isolated from spacecraft assembly facility.</title>
        <authorList>
            <person name="Teixeira M."/>
            <person name="Chander A.M."/>
            <person name="Stajich J.E."/>
            <person name="Venkateswaran K."/>
        </authorList>
    </citation>
    <scope>NUCLEOTIDE SEQUENCE [LARGE SCALE GENOMIC DNA]</scope>
    <source>
        <strain evidence="1 2">FJI-L2-BK-P2</strain>
    </source>
</reference>
<organism evidence="1 2">
    <name type="scientific">Knufia fluminis</name>
    <dbReference type="NCBI Taxonomy" id="191047"/>
    <lineage>
        <taxon>Eukaryota</taxon>
        <taxon>Fungi</taxon>
        <taxon>Dikarya</taxon>
        <taxon>Ascomycota</taxon>
        <taxon>Pezizomycotina</taxon>
        <taxon>Eurotiomycetes</taxon>
        <taxon>Chaetothyriomycetidae</taxon>
        <taxon>Chaetothyriales</taxon>
        <taxon>Trichomeriaceae</taxon>
        <taxon>Knufia</taxon>
    </lineage>
</organism>
<evidence type="ECO:0000313" key="1">
    <source>
        <dbReference type="EMBL" id="KAK5950023.1"/>
    </source>
</evidence>
<dbReference type="CDD" id="cd09917">
    <property type="entry name" value="F-box_SF"/>
    <property type="match status" value="1"/>
</dbReference>
<dbReference type="EMBL" id="JAKLMC020000030">
    <property type="protein sequence ID" value="KAK5950023.1"/>
    <property type="molecule type" value="Genomic_DNA"/>
</dbReference>
<accession>A0AAN8EQL1</accession>
<protein>
    <recommendedName>
        <fullName evidence="3">F-box domain-containing protein</fullName>
    </recommendedName>
</protein>
<dbReference type="AlphaFoldDB" id="A0AAN8EQL1"/>
<keyword evidence="2" id="KW-1185">Reference proteome</keyword>
<proteinExistence type="predicted"/>